<dbReference type="PANTHER" id="PTHR18898:SF2">
    <property type="entry name" value="NUCLEOPROTEIN TPR"/>
    <property type="match status" value="1"/>
</dbReference>
<evidence type="ECO:0000313" key="3">
    <source>
        <dbReference type="EMBL" id="TBU59233.1"/>
    </source>
</evidence>
<evidence type="ECO:0008006" key="5">
    <source>
        <dbReference type="Google" id="ProtNLM"/>
    </source>
</evidence>
<name>A0A4Q9PX12_9APHY</name>
<dbReference type="PANTHER" id="PTHR18898">
    <property type="entry name" value="NUCLEOPROTEIN TPR-RELATED"/>
    <property type="match status" value="1"/>
</dbReference>
<evidence type="ECO:0000313" key="4">
    <source>
        <dbReference type="Proteomes" id="UP000292082"/>
    </source>
</evidence>
<reference evidence="3 4" key="1">
    <citation type="submission" date="2019-01" db="EMBL/GenBank/DDBJ databases">
        <title>Draft genome sequences of three monokaryotic isolates of the white-rot basidiomycete fungus Dichomitus squalens.</title>
        <authorList>
            <consortium name="DOE Joint Genome Institute"/>
            <person name="Lopez S.C."/>
            <person name="Andreopoulos B."/>
            <person name="Pangilinan J."/>
            <person name="Lipzen A."/>
            <person name="Riley R."/>
            <person name="Ahrendt S."/>
            <person name="Ng V."/>
            <person name="Barry K."/>
            <person name="Daum C."/>
            <person name="Grigoriev I.V."/>
            <person name="Hilden K.S."/>
            <person name="Makela M.R."/>
            <person name="de Vries R.P."/>
        </authorList>
    </citation>
    <scope>NUCLEOTIDE SEQUENCE [LARGE SCALE GENOMIC DNA]</scope>
    <source>
        <strain evidence="3 4">CBS 464.89</strain>
    </source>
</reference>
<feature type="region of interest" description="Disordered" evidence="2">
    <location>
        <begin position="657"/>
        <end position="760"/>
    </location>
</feature>
<protein>
    <recommendedName>
        <fullName evidence="5">Nucleoprotein TPR/MLP1 domain-containing protein</fullName>
    </recommendedName>
</protein>
<dbReference type="EMBL" id="ML145116">
    <property type="protein sequence ID" value="TBU59233.1"/>
    <property type="molecule type" value="Genomic_DNA"/>
</dbReference>
<dbReference type="AlphaFoldDB" id="A0A4Q9PX12"/>
<feature type="coiled-coil region" evidence="1">
    <location>
        <begin position="150"/>
        <end position="533"/>
    </location>
</feature>
<feature type="compositionally biased region" description="Gly residues" evidence="2">
    <location>
        <begin position="677"/>
        <end position="700"/>
    </location>
</feature>
<feature type="coiled-coil region" evidence="1">
    <location>
        <begin position="76"/>
        <end position="126"/>
    </location>
</feature>
<dbReference type="Proteomes" id="UP000292082">
    <property type="component" value="Unassembled WGS sequence"/>
</dbReference>
<organism evidence="3 4">
    <name type="scientific">Dichomitus squalens</name>
    <dbReference type="NCBI Taxonomy" id="114155"/>
    <lineage>
        <taxon>Eukaryota</taxon>
        <taxon>Fungi</taxon>
        <taxon>Dikarya</taxon>
        <taxon>Basidiomycota</taxon>
        <taxon>Agaricomycotina</taxon>
        <taxon>Agaricomycetes</taxon>
        <taxon>Polyporales</taxon>
        <taxon>Polyporaceae</taxon>
        <taxon>Dichomitus</taxon>
    </lineage>
</organism>
<proteinExistence type="predicted"/>
<dbReference type="GO" id="GO:0006406">
    <property type="term" value="P:mRNA export from nucleus"/>
    <property type="evidence" value="ECO:0007669"/>
    <property type="project" value="TreeGrafter"/>
</dbReference>
<feature type="region of interest" description="Disordered" evidence="2">
    <location>
        <begin position="607"/>
        <end position="634"/>
    </location>
</feature>
<evidence type="ECO:0000256" key="1">
    <source>
        <dbReference type="SAM" id="Coils"/>
    </source>
</evidence>
<dbReference type="GO" id="GO:0005643">
    <property type="term" value="C:nuclear pore"/>
    <property type="evidence" value="ECO:0007669"/>
    <property type="project" value="TreeGrafter"/>
</dbReference>
<feature type="compositionally biased region" description="Low complexity" evidence="2">
    <location>
        <begin position="609"/>
        <end position="634"/>
    </location>
</feature>
<keyword evidence="1" id="KW-0175">Coiled coil</keyword>
<keyword evidence="4" id="KW-1185">Reference proteome</keyword>
<sequence>MSPISASAATSEGSAKYRCKDLSDQNNILHQHLESVSTHATRIKQAASSTVAESSEVETTDDADTKVAELRSLVTYLRKEKEIIELQLELSKQENTRLKSHIDHLSQNLEETRRALSEERERAVQAAVSDEQHSQLAEKINQVAILRESNATLRSDCEAYMKRARQLEAELRQVAAEVEPTKEKVQIAQAELEAKDQQIKLLENESRRWQERNAQLLTKYDRIDPAEMQLLKDEIAQLQAQNAELKAAAEKQGSDTSTQLAKLEEMNNKLRHTGRENNARAKARFDRDAAEIARLTQQNTELQSQVEALTHELEEVKNHLQEAAAAGVPVDHGLTQELEALRTDKANLEKALADAQAAHVLSSSEATGLTGTLENLRVERDSLRAERDSLLAEKANWASAPATEVPADVAEAQSRWQSERAELLKARDEAKAQADALTEQIAKANDDVKGARAASEKFKSRIEEISRARMAESKRAAEEMQKLRDELQQVSQQAGSSAGASEAAIAKHAEELRALEERLVKKHQEELKAALEAANASAAAPLPDTQAAIDAAVAAYKETLAEEHAKALDDAVERGRKEAAARAKLKDQQLVRAQGKVKELEARLQQLDPNSGAPAPAPAAEATPSKPTPSAFVTPAAGISATSASPAAPAAAATGKAGLPVNLPAKPTPAPRAPVRGRGGAPAPGRGGLAIRGAAPGVGRGAAVAAAAAAAGDAAVPNAVKRTRDGDAAADDTTAKRQKQGEGAVNPPVTLRRNRVPPPS</sequence>
<evidence type="ECO:0000256" key="2">
    <source>
        <dbReference type="SAM" id="MobiDB-lite"/>
    </source>
</evidence>
<dbReference type="STRING" id="114155.A0A4Q9PX12"/>
<accession>A0A4Q9PX12</accession>
<feature type="compositionally biased region" description="Low complexity" evidence="2">
    <location>
        <begin position="701"/>
        <end position="720"/>
    </location>
</feature>
<dbReference type="GO" id="GO:0017056">
    <property type="term" value="F:structural constituent of nuclear pore"/>
    <property type="evidence" value="ECO:0007669"/>
    <property type="project" value="TreeGrafter"/>
</dbReference>
<gene>
    <name evidence="3" type="ORF">BD310DRAFT_426359</name>
</gene>